<gene>
    <name evidence="2" type="ORF">C7T86_19390</name>
</gene>
<proteinExistence type="predicted"/>
<name>A0AA44YY48_XANCM</name>
<keyword evidence="1" id="KW-0812">Transmembrane</keyword>
<organism evidence="2 3">
    <name type="scientific">Xanthomonas campestris pv. malvacearum</name>
    <dbReference type="NCBI Taxonomy" id="86040"/>
    <lineage>
        <taxon>Bacteria</taxon>
        <taxon>Pseudomonadati</taxon>
        <taxon>Pseudomonadota</taxon>
        <taxon>Gammaproteobacteria</taxon>
        <taxon>Lysobacterales</taxon>
        <taxon>Lysobacteraceae</taxon>
        <taxon>Xanthomonas</taxon>
    </lineage>
</organism>
<sequence>MHACICLSSGCADTLHTNQGKEIHMNAIRWIRSSGAWALLAAVAILLVALLSHSLLGLLLGYVCLTISALYVMFAAPDAAGSD</sequence>
<evidence type="ECO:0000256" key="1">
    <source>
        <dbReference type="SAM" id="Phobius"/>
    </source>
</evidence>
<protein>
    <submittedName>
        <fullName evidence="2">Uncharacterized protein</fullName>
    </submittedName>
</protein>
<accession>A0AA44YY48</accession>
<keyword evidence="1" id="KW-0472">Membrane</keyword>
<dbReference type="AlphaFoldDB" id="A0AA44YY48"/>
<evidence type="ECO:0000313" key="2">
    <source>
        <dbReference type="EMBL" id="PUE90910.1"/>
    </source>
</evidence>
<comment type="caution">
    <text evidence="2">The sequence shown here is derived from an EMBL/GenBank/DDBJ whole genome shotgun (WGS) entry which is preliminary data.</text>
</comment>
<evidence type="ECO:0000313" key="3">
    <source>
        <dbReference type="Proteomes" id="UP000251513"/>
    </source>
</evidence>
<reference evidence="2 3" key="1">
    <citation type="submission" date="2018-03" db="EMBL/GenBank/DDBJ databases">
        <title>Sequencing of reference strains of Xanthomonas.</title>
        <authorList>
            <person name="Studholme D.J."/>
            <person name="Vicente J."/>
            <person name="Sarris P."/>
        </authorList>
    </citation>
    <scope>NUCLEOTIDE SEQUENCE [LARGE SCALE GENOMIC DNA]</scope>
    <source>
        <strain evidence="2 3">WHRI 5232</strain>
    </source>
</reference>
<dbReference type="Proteomes" id="UP000251513">
    <property type="component" value="Unassembled WGS sequence"/>
</dbReference>
<feature type="transmembrane region" description="Helical" evidence="1">
    <location>
        <begin position="35"/>
        <end position="53"/>
    </location>
</feature>
<feature type="transmembrane region" description="Helical" evidence="1">
    <location>
        <begin position="59"/>
        <end position="76"/>
    </location>
</feature>
<keyword evidence="1" id="KW-1133">Transmembrane helix</keyword>
<dbReference type="EMBL" id="PYJH01000053">
    <property type="protein sequence ID" value="PUE90910.1"/>
    <property type="molecule type" value="Genomic_DNA"/>
</dbReference>